<evidence type="ECO:0000313" key="2">
    <source>
        <dbReference type="Proteomes" id="UP000295131"/>
    </source>
</evidence>
<proteinExistence type="predicted"/>
<keyword evidence="2" id="KW-1185">Reference proteome</keyword>
<sequence length="280" mass="30793">MADLARLRDELRSVDRDRYLACLLLPEAVQADVAALYLFNAEIAAIRDRIREAIAGEIRLQWWRDALSGERSEEVAANPTATALIEMIDRRNLPREPFLGMLEAREFDLYDDPMPDRGAYEAYAGHTASVLIQMTAMILDPDSSQSYAEAAGHAGVAQSVAGHLMLLPVHTSRGQVFLPGDLLSATGLERESFLAQDRTESLGAAISGFVAFGREHLAKARESFEGLPQEGRGAFLPVATADLVFRRAGKAGAAALSRAVQPSLLARQWQMWRFARRNTL</sequence>
<dbReference type="InterPro" id="IPR002060">
    <property type="entry name" value="Squ/phyt_synthse"/>
</dbReference>
<dbReference type="AlphaFoldDB" id="A0A4R5PRH1"/>
<accession>A0A4R5PRH1</accession>
<dbReference type="EMBL" id="SMSI01000001">
    <property type="protein sequence ID" value="TDH39197.1"/>
    <property type="molecule type" value="Genomic_DNA"/>
</dbReference>
<dbReference type="GO" id="GO:0016765">
    <property type="term" value="F:transferase activity, transferring alkyl or aryl (other than methyl) groups"/>
    <property type="evidence" value="ECO:0007669"/>
    <property type="project" value="UniProtKB-ARBA"/>
</dbReference>
<organism evidence="1 2">
    <name type="scientific">Pseudohoeflea suaedae</name>
    <dbReference type="NCBI Taxonomy" id="877384"/>
    <lineage>
        <taxon>Bacteria</taxon>
        <taxon>Pseudomonadati</taxon>
        <taxon>Pseudomonadota</taxon>
        <taxon>Alphaproteobacteria</taxon>
        <taxon>Hyphomicrobiales</taxon>
        <taxon>Rhizobiaceae</taxon>
        <taxon>Pseudohoeflea</taxon>
    </lineage>
</organism>
<name>A0A4R5PRH1_9HYPH</name>
<dbReference type="Proteomes" id="UP000295131">
    <property type="component" value="Unassembled WGS sequence"/>
</dbReference>
<dbReference type="RefSeq" id="WP_133284028.1">
    <property type="nucleotide sequence ID" value="NZ_SMSI01000001.1"/>
</dbReference>
<dbReference type="Pfam" id="PF00494">
    <property type="entry name" value="SQS_PSY"/>
    <property type="match status" value="1"/>
</dbReference>
<comment type="caution">
    <text evidence="1">The sequence shown here is derived from an EMBL/GenBank/DDBJ whole genome shotgun (WGS) entry which is preliminary data.</text>
</comment>
<protein>
    <submittedName>
        <fullName evidence="1">Phytoene/squalene synthase family protein</fullName>
    </submittedName>
</protein>
<reference evidence="1 2" key="1">
    <citation type="journal article" date="2013" name="Int. J. Syst. Evol. Microbiol.">
        <title>Hoeflea suaedae sp. nov., an endophytic bacterium isolated from the root of the halophyte Suaeda maritima.</title>
        <authorList>
            <person name="Chung E.J."/>
            <person name="Park J.A."/>
            <person name="Pramanik P."/>
            <person name="Bibi F."/>
            <person name="Jeon C.O."/>
            <person name="Chung Y.R."/>
        </authorList>
    </citation>
    <scope>NUCLEOTIDE SEQUENCE [LARGE SCALE GENOMIC DNA]</scope>
    <source>
        <strain evidence="1 2">YC6898</strain>
    </source>
</reference>
<dbReference type="SUPFAM" id="SSF48576">
    <property type="entry name" value="Terpenoid synthases"/>
    <property type="match status" value="1"/>
</dbReference>
<dbReference type="Gene3D" id="1.10.600.10">
    <property type="entry name" value="Farnesyl Diphosphate Synthase"/>
    <property type="match status" value="1"/>
</dbReference>
<dbReference type="InterPro" id="IPR008949">
    <property type="entry name" value="Isoprenoid_synthase_dom_sf"/>
</dbReference>
<evidence type="ECO:0000313" key="1">
    <source>
        <dbReference type="EMBL" id="TDH39197.1"/>
    </source>
</evidence>
<gene>
    <name evidence="1" type="ORF">E2A64_09045</name>
</gene>
<dbReference type="PANTHER" id="PTHR31480">
    <property type="entry name" value="BIFUNCTIONAL LYCOPENE CYCLASE/PHYTOENE SYNTHASE"/>
    <property type="match status" value="1"/>
</dbReference>
<dbReference type="OrthoDB" id="9814909at2"/>